<proteinExistence type="predicted"/>
<dbReference type="EMBL" id="DS231616">
    <property type="protein sequence ID" value="EDU45068.1"/>
    <property type="molecule type" value="Genomic_DNA"/>
</dbReference>
<accession>B2VYQ5</accession>
<feature type="transmembrane region" description="Helical" evidence="6">
    <location>
        <begin position="38"/>
        <end position="62"/>
    </location>
</feature>
<keyword evidence="3 6" id="KW-1133">Transmembrane helix</keyword>
<feature type="transmembrane region" description="Helical" evidence="6">
    <location>
        <begin position="156"/>
        <end position="179"/>
    </location>
</feature>
<evidence type="ECO:0000256" key="6">
    <source>
        <dbReference type="SAM" id="Phobius"/>
    </source>
</evidence>
<dbReference type="OMA" id="CIKLIVM"/>
<name>B2VYQ5_PYRTR</name>
<dbReference type="AlphaFoldDB" id="B2VYQ5"/>
<feature type="region of interest" description="Disordered" evidence="5">
    <location>
        <begin position="366"/>
        <end position="385"/>
    </location>
</feature>
<keyword evidence="4 6" id="KW-0472">Membrane</keyword>
<evidence type="ECO:0000256" key="3">
    <source>
        <dbReference type="ARBA" id="ARBA00022989"/>
    </source>
</evidence>
<dbReference type="Proteomes" id="UP000001471">
    <property type="component" value="Unassembled WGS sequence"/>
</dbReference>
<dbReference type="GeneID" id="6340767"/>
<feature type="transmembrane region" description="Helical" evidence="6">
    <location>
        <begin position="273"/>
        <end position="293"/>
    </location>
</feature>
<dbReference type="KEGG" id="ptrr:6340767"/>
<dbReference type="FunCoup" id="B2VYQ5">
    <property type="interactions" value="590"/>
</dbReference>
<comment type="subcellular location">
    <subcellularLocation>
        <location evidence="1">Membrane</location>
        <topology evidence="1">Multi-pass membrane protein</topology>
    </subcellularLocation>
</comment>
<dbReference type="PANTHER" id="PTHR23423">
    <property type="entry name" value="ORGANIC SOLUTE TRANSPORTER-RELATED"/>
    <property type="match status" value="1"/>
</dbReference>
<feature type="transmembrane region" description="Helical" evidence="6">
    <location>
        <begin position="191"/>
        <end position="216"/>
    </location>
</feature>
<keyword evidence="2 6" id="KW-0812">Transmembrane</keyword>
<evidence type="ECO:0000313" key="8">
    <source>
        <dbReference type="Proteomes" id="UP000001471"/>
    </source>
</evidence>
<evidence type="ECO:0000256" key="5">
    <source>
        <dbReference type="SAM" id="MobiDB-lite"/>
    </source>
</evidence>
<evidence type="ECO:0000313" key="7">
    <source>
        <dbReference type="EMBL" id="EDU45068.1"/>
    </source>
</evidence>
<protein>
    <submittedName>
        <fullName evidence="7">Uncharacterized protein</fullName>
    </submittedName>
</protein>
<dbReference type="GO" id="GO:0016020">
    <property type="term" value="C:membrane"/>
    <property type="evidence" value="ECO:0007669"/>
    <property type="project" value="UniProtKB-SubCell"/>
</dbReference>
<dbReference type="SMART" id="SM01417">
    <property type="entry name" value="Solute_trans_a"/>
    <property type="match status" value="1"/>
</dbReference>
<reference evidence="8" key="1">
    <citation type="journal article" date="2013" name="G3 (Bethesda)">
        <title>Comparative genomics of a plant-pathogenic fungus, Pyrenophora tritici-repentis, reveals transduplication and the impact of repeat elements on pathogenicity and population divergence.</title>
        <authorList>
            <person name="Manning V.A."/>
            <person name="Pandelova I."/>
            <person name="Dhillon B."/>
            <person name="Wilhelm L.J."/>
            <person name="Goodwin S.B."/>
            <person name="Berlin A.M."/>
            <person name="Figueroa M."/>
            <person name="Freitag M."/>
            <person name="Hane J.K."/>
            <person name="Henrissat B."/>
            <person name="Holman W.H."/>
            <person name="Kodira C.D."/>
            <person name="Martin J."/>
            <person name="Oliver R.P."/>
            <person name="Robbertse B."/>
            <person name="Schackwitz W."/>
            <person name="Schwartz D.C."/>
            <person name="Spatafora J.W."/>
            <person name="Turgeon B.G."/>
            <person name="Yandava C."/>
            <person name="Young S."/>
            <person name="Zhou S."/>
            <person name="Zeng Q."/>
            <person name="Grigoriev I.V."/>
            <person name="Ma L.-J."/>
            <person name="Ciuffetti L.M."/>
        </authorList>
    </citation>
    <scope>NUCLEOTIDE SEQUENCE [LARGE SCALE GENOMIC DNA]</scope>
    <source>
        <strain evidence="8">Pt-1C-BFP</strain>
    </source>
</reference>
<sequence>MTARGLLERPKDPNICPAEDTQGPPIVPFIANLSFHQFAIILSAACGILSTIIIGTLVVLHSLSYSNPVQQRQIIRIISLVPWVALFSFLVVWHEAAGEYLAPSLDLGCSIALSSFLLFMCDLVLAHREGFDKLFGDGARARGSMNAKSPFWMKRVWYSVLQFIPVSIMLWIVTVATLVTDKYCKQSNSVHFAHIWLMILDACTTTLAILQSVSFYNKNKELLQKHQILLKLFTFKSVLGLNFFQSFVISLLAGHGKLRPNKYMTFHDINTGLASLILSCEMPIFAILMIVAFSPRPYKYQGGPAASPLNAILDACNISDLLSAFFRGPMRLVREQQRQILRQNSMRIELVSSYDSEERRESIGKLFKPPYSPHQMASLDDNSGLPALASATATAASSPPRYHLPPEL</sequence>
<evidence type="ECO:0000256" key="4">
    <source>
        <dbReference type="ARBA" id="ARBA00023136"/>
    </source>
</evidence>
<dbReference type="OrthoDB" id="5348404at2759"/>
<dbReference type="InterPro" id="IPR005178">
    <property type="entry name" value="Ostalpha/TMEM184C"/>
</dbReference>
<dbReference type="HOGENOM" id="CLU_012923_5_0_1"/>
<dbReference type="InParanoid" id="B2VYQ5"/>
<feature type="transmembrane region" description="Helical" evidence="6">
    <location>
        <begin position="74"/>
        <end position="93"/>
    </location>
</feature>
<organism evidence="7 8">
    <name type="scientific">Pyrenophora tritici-repentis (strain Pt-1C-BFP)</name>
    <name type="common">Wheat tan spot fungus</name>
    <name type="synonym">Drechslera tritici-repentis</name>
    <dbReference type="NCBI Taxonomy" id="426418"/>
    <lineage>
        <taxon>Eukaryota</taxon>
        <taxon>Fungi</taxon>
        <taxon>Dikarya</taxon>
        <taxon>Ascomycota</taxon>
        <taxon>Pezizomycotina</taxon>
        <taxon>Dothideomycetes</taxon>
        <taxon>Pleosporomycetidae</taxon>
        <taxon>Pleosporales</taxon>
        <taxon>Pleosporineae</taxon>
        <taxon>Pleosporaceae</taxon>
        <taxon>Pyrenophora</taxon>
    </lineage>
</organism>
<dbReference type="eggNOG" id="KOG2641">
    <property type="taxonomic scope" value="Eukaryota"/>
</dbReference>
<gene>
    <name evidence="7" type="ORF">PTRG_02545</name>
</gene>
<evidence type="ECO:0000256" key="1">
    <source>
        <dbReference type="ARBA" id="ARBA00004141"/>
    </source>
</evidence>
<feature type="transmembrane region" description="Helical" evidence="6">
    <location>
        <begin position="228"/>
        <end position="253"/>
    </location>
</feature>
<dbReference type="Pfam" id="PF03619">
    <property type="entry name" value="Solute_trans_a"/>
    <property type="match status" value="1"/>
</dbReference>
<evidence type="ECO:0000256" key="2">
    <source>
        <dbReference type="ARBA" id="ARBA00022692"/>
    </source>
</evidence>
<feature type="transmembrane region" description="Helical" evidence="6">
    <location>
        <begin position="105"/>
        <end position="125"/>
    </location>
</feature>